<protein>
    <submittedName>
        <fullName evidence="2">Uncharacterized protein</fullName>
    </submittedName>
</protein>
<dbReference type="AlphaFoldDB" id="A0A8X6G1L3"/>
<reference evidence="2" key="1">
    <citation type="submission" date="2020-07" db="EMBL/GenBank/DDBJ databases">
        <title>Multicomponent nature underlies the extraordinary mechanical properties of spider dragline silk.</title>
        <authorList>
            <person name="Kono N."/>
            <person name="Nakamura H."/>
            <person name="Mori M."/>
            <person name="Yoshida Y."/>
            <person name="Ohtoshi R."/>
            <person name="Malay A.D."/>
            <person name="Moran D.A.P."/>
            <person name="Tomita M."/>
            <person name="Numata K."/>
            <person name="Arakawa K."/>
        </authorList>
    </citation>
    <scope>NUCLEOTIDE SEQUENCE</scope>
</reference>
<accession>A0A8X6G1L3</accession>
<name>A0A8X6G1L3_TRICU</name>
<comment type="caution">
    <text evidence="2">The sequence shown here is derived from an EMBL/GenBank/DDBJ whole genome shotgun (WGS) entry which is preliminary data.</text>
</comment>
<dbReference type="EMBL" id="BMAO01004091">
    <property type="protein sequence ID" value="GFQ92309.1"/>
    <property type="molecule type" value="Genomic_DNA"/>
</dbReference>
<organism evidence="2 3">
    <name type="scientific">Trichonephila clavata</name>
    <name type="common">Joro spider</name>
    <name type="synonym">Nephila clavata</name>
    <dbReference type="NCBI Taxonomy" id="2740835"/>
    <lineage>
        <taxon>Eukaryota</taxon>
        <taxon>Metazoa</taxon>
        <taxon>Ecdysozoa</taxon>
        <taxon>Arthropoda</taxon>
        <taxon>Chelicerata</taxon>
        <taxon>Arachnida</taxon>
        <taxon>Araneae</taxon>
        <taxon>Araneomorphae</taxon>
        <taxon>Entelegynae</taxon>
        <taxon>Araneoidea</taxon>
        <taxon>Nephilidae</taxon>
        <taxon>Trichonephila</taxon>
    </lineage>
</organism>
<feature type="region of interest" description="Disordered" evidence="1">
    <location>
        <begin position="1"/>
        <end position="46"/>
    </location>
</feature>
<feature type="region of interest" description="Disordered" evidence="1">
    <location>
        <begin position="128"/>
        <end position="175"/>
    </location>
</feature>
<gene>
    <name evidence="2" type="ORF">TNCT_674851</name>
</gene>
<sequence>MKNKKSSPRQPSPQEIRSKSPVFDCESMDTQAEQKTSLTPAPLPPPLSELEEDLQTLAHSIDCGNFCDHLDKILLSIDNFHFNQETDSSYYVDKIKNLRYVATAQRKELRASEDRYYASVDERHNEMYGIPSNVPLTPVKGKKNLRQENASPTPPPASSSKISRTEETVTRYQRR</sequence>
<feature type="compositionally biased region" description="Polar residues" evidence="1">
    <location>
        <begin position="28"/>
        <end position="37"/>
    </location>
</feature>
<evidence type="ECO:0000256" key="1">
    <source>
        <dbReference type="SAM" id="MobiDB-lite"/>
    </source>
</evidence>
<evidence type="ECO:0000313" key="3">
    <source>
        <dbReference type="Proteomes" id="UP000887116"/>
    </source>
</evidence>
<dbReference type="Proteomes" id="UP000887116">
    <property type="component" value="Unassembled WGS sequence"/>
</dbReference>
<keyword evidence="3" id="KW-1185">Reference proteome</keyword>
<proteinExistence type="predicted"/>
<evidence type="ECO:0000313" key="2">
    <source>
        <dbReference type="EMBL" id="GFQ92309.1"/>
    </source>
</evidence>